<dbReference type="AlphaFoldDB" id="A0AAD9JNT6"/>
<dbReference type="InterPro" id="IPR019186">
    <property type="entry name" value="Nucleolar_protein_12"/>
</dbReference>
<keyword evidence="8" id="KW-1185">Reference proteome</keyword>
<evidence type="ECO:0000256" key="1">
    <source>
        <dbReference type="ARBA" id="ARBA00004604"/>
    </source>
</evidence>
<evidence type="ECO:0000256" key="2">
    <source>
        <dbReference type="ARBA" id="ARBA00007175"/>
    </source>
</evidence>
<evidence type="ECO:0000313" key="8">
    <source>
        <dbReference type="Proteomes" id="UP001209878"/>
    </source>
</evidence>
<keyword evidence="4" id="KW-0175">Coiled coil</keyword>
<evidence type="ECO:0000256" key="3">
    <source>
        <dbReference type="ARBA" id="ARBA00015520"/>
    </source>
</evidence>
<comment type="similarity">
    <text evidence="2">Belongs to the RRP17 family.</text>
</comment>
<keyword evidence="5" id="KW-0539">Nucleus</keyword>
<name>A0AAD9JNT6_RIDPI</name>
<evidence type="ECO:0000256" key="5">
    <source>
        <dbReference type="ARBA" id="ARBA00023242"/>
    </source>
</evidence>
<dbReference type="Proteomes" id="UP001209878">
    <property type="component" value="Unassembled WGS sequence"/>
</dbReference>
<proteinExistence type="inferred from homology"/>
<evidence type="ECO:0000256" key="4">
    <source>
        <dbReference type="ARBA" id="ARBA00023054"/>
    </source>
</evidence>
<feature type="region of interest" description="Disordered" evidence="6">
    <location>
        <begin position="87"/>
        <end position="115"/>
    </location>
</feature>
<accession>A0AAD9JNT6</accession>
<comment type="subcellular location">
    <subcellularLocation>
        <location evidence="1">Nucleus</location>
        <location evidence="1">Nucleolus</location>
    </subcellularLocation>
</comment>
<evidence type="ECO:0000256" key="6">
    <source>
        <dbReference type="SAM" id="MobiDB-lite"/>
    </source>
</evidence>
<protein>
    <recommendedName>
        <fullName evidence="3">Nucleolar protein 12</fullName>
    </recommendedName>
</protein>
<dbReference type="PANTHER" id="PTHR14577">
    <property type="entry name" value="NUCLEOLAR PROTEIN 12"/>
    <property type="match status" value="1"/>
</dbReference>
<dbReference type="PANTHER" id="PTHR14577:SF0">
    <property type="entry name" value="NUCLEOLAR PROTEIN 12"/>
    <property type="match status" value="1"/>
</dbReference>
<comment type="caution">
    <text evidence="7">The sequence shown here is derived from an EMBL/GenBank/DDBJ whole genome shotgun (WGS) entry which is preliminary data.</text>
</comment>
<organism evidence="7 8">
    <name type="scientific">Ridgeia piscesae</name>
    <name type="common">Tubeworm</name>
    <dbReference type="NCBI Taxonomy" id="27915"/>
    <lineage>
        <taxon>Eukaryota</taxon>
        <taxon>Metazoa</taxon>
        <taxon>Spiralia</taxon>
        <taxon>Lophotrochozoa</taxon>
        <taxon>Annelida</taxon>
        <taxon>Polychaeta</taxon>
        <taxon>Sedentaria</taxon>
        <taxon>Canalipalpata</taxon>
        <taxon>Sabellida</taxon>
        <taxon>Siboglinidae</taxon>
        <taxon>Ridgeia</taxon>
    </lineage>
</organism>
<feature type="compositionally biased region" description="Basic and acidic residues" evidence="6">
    <location>
        <begin position="105"/>
        <end position="115"/>
    </location>
</feature>
<sequence>MNLIVFEHREFLTGFHKRKEARRQKAKDDALIALKEEKRKFKEKKRAELAARRAKFDSMFEEKEEETESRTYDLSKHLVTVTEVAEVDLEDEGTHLGPNQAGGSGRREGRFSSGE</sequence>
<dbReference type="GO" id="GO:0005730">
    <property type="term" value="C:nucleolus"/>
    <property type="evidence" value="ECO:0007669"/>
    <property type="project" value="UniProtKB-SubCell"/>
</dbReference>
<dbReference type="GO" id="GO:0019843">
    <property type="term" value="F:rRNA binding"/>
    <property type="evidence" value="ECO:0007669"/>
    <property type="project" value="TreeGrafter"/>
</dbReference>
<gene>
    <name evidence="7" type="ORF">NP493_1971g00002</name>
</gene>
<reference evidence="7" key="1">
    <citation type="journal article" date="2023" name="Mol. Biol. Evol.">
        <title>Third-Generation Sequencing Reveals the Adaptive Role of the Epigenome in Three Deep-Sea Polychaetes.</title>
        <authorList>
            <person name="Perez M."/>
            <person name="Aroh O."/>
            <person name="Sun Y."/>
            <person name="Lan Y."/>
            <person name="Juniper S.K."/>
            <person name="Young C.R."/>
            <person name="Angers B."/>
            <person name="Qian P.Y."/>
        </authorList>
    </citation>
    <scope>NUCLEOTIDE SEQUENCE</scope>
    <source>
        <strain evidence="7">R07B-5</strain>
    </source>
</reference>
<evidence type="ECO:0000313" key="7">
    <source>
        <dbReference type="EMBL" id="KAK2156462.1"/>
    </source>
</evidence>
<dbReference type="Pfam" id="PF09805">
    <property type="entry name" value="Nop25"/>
    <property type="match status" value="1"/>
</dbReference>
<dbReference type="EMBL" id="JAODUO010001969">
    <property type="protein sequence ID" value="KAK2156462.1"/>
    <property type="molecule type" value="Genomic_DNA"/>
</dbReference>